<name>A0A151GXW5_DRECN</name>
<proteinExistence type="predicted"/>
<gene>
    <name evidence="2" type="ORF">DCS_03076</name>
</gene>
<dbReference type="RefSeq" id="XP_040661283.1">
    <property type="nucleotide sequence ID" value="XM_040800400.1"/>
</dbReference>
<comment type="caution">
    <text evidence="2">The sequence shown here is derived from an EMBL/GenBank/DDBJ whole genome shotgun (WGS) entry which is preliminary data.</text>
</comment>
<dbReference type="Proteomes" id="UP000076580">
    <property type="component" value="Chromosome 01"/>
</dbReference>
<dbReference type="EMBL" id="LAYC01000001">
    <property type="protein sequence ID" value="KYK61931.1"/>
    <property type="molecule type" value="Genomic_DNA"/>
</dbReference>
<evidence type="ECO:0000313" key="2">
    <source>
        <dbReference type="EMBL" id="KYK61931.1"/>
    </source>
</evidence>
<evidence type="ECO:0000256" key="1">
    <source>
        <dbReference type="SAM" id="MobiDB-lite"/>
    </source>
</evidence>
<dbReference type="GeneID" id="63715719"/>
<evidence type="ECO:0000313" key="3">
    <source>
        <dbReference type="Proteomes" id="UP000076580"/>
    </source>
</evidence>
<feature type="region of interest" description="Disordered" evidence="1">
    <location>
        <begin position="1"/>
        <end position="21"/>
    </location>
</feature>
<sequence>MAHLNRVESKAKKLLTQSKAQRSSVQIIKDVSSLKLYTQSAAAMQGVSQKRSKASVTEEMVSESTSEHAWCCHVRGGRG</sequence>
<organism evidence="2 3">
    <name type="scientific">Drechmeria coniospora</name>
    <name type="common">Nematophagous fungus</name>
    <name type="synonym">Meria coniospora</name>
    <dbReference type="NCBI Taxonomy" id="98403"/>
    <lineage>
        <taxon>Eukaryota</taxon>
        <taxon>Fungi</taxon>
        <taxon>Dikarya</taxon>
        <taxon>Ascomycota</taxon>
        <taxon>Pezizomycotina</taxon>
        <taxon>Sordariomycetes</taxon>
        <taxon>Hypocreomycetidae</taxon>
        <taxon>Hypocreales</taxon>
        <taxon>Ophiocordycipitaceae</taxon>
        <taxon>Drechmeria</taxon>
    </lineage>
</organism>
<dbReference type="AlphaFoldDB" id="A0A151GXW5"/>
<accession>A0A151GXW5</accession>
<protein>
    <submittedName>
        <fullName evidence="2">Uncharacterized protein</fullName>
    </submittedName>
</protein>
<dbReference type="InParanoid" id="A0A151GXW5"/>
<feature type="compositionally biased region" description="Basic and acidic residues" evidence="1">
    <location>
        <begin position="1"/>
        <end position="11"/>
    </location>
</feature>
<reference evidence="2 3" key="1">
    <citation type="journal article" date="2016" name="Sci. Rep.">
        <title>Insights into Adaptations to a Near-Obligate Nematode Endoparasitic Lifestyle from the Finished Genome of Drechmeria coniospora.</title>
        <authorList>
            <person name="Zhang L."/>
            <person name="Zhou Z."/>
            <person name="Guo Q."/>
            <person name="Fokkens L."/>
            <person name="Miskei M."/>
            <person name="Pocsi I."/>
            <person name="Zhang W."/>
            <person name="Chen M."/>
            <person name="Wang L."/>
            <person name="Sun Y."/>
            <person name="Donzelli B.G."/>
            <person name="Gibson D.M."/>
            <person name="Nelson D.R."/>
            <person name="Luo J.G."/>
            <person name="Rep M."/>
            <person name="Liu H."/>
            <person name="Yang S."/>
            <person name="Wang J."/>
            <person name="Krasnoff S.B."/>
            <person name="Xu Y."/>
            <person name="Molnar I."/>
            <person name="Lin M."/>
        </authorList>
    </citation>
    <scope>NUCLEOTIDE SEQUENCE [LARGE SCALE GENOMIC DNA]</scope>
    <source>
        <strain evidence="2 3">ARSEF 6962</strain>
    </source>
</reference>
<keyword evidence="3" id="KW-1185">Reference proteome</keyword>